<keyword evidence="4 7" id="KW-0547">Nucleotide-binding</keyword>
<evidence type="ECO:0000256" key="1">
    <source>
        <dbReference type="ARBA" id="ARBA00012513"/>
    </source>
</evidence>
<dbReference type="InterPro" id="IPR011009">
    <property type="entry name" value="Kinase-like_dom_sf"/>
</dbReference>
<reference evidence="11" key="1">
    <citation type="journal article" date="2014" name="Int. J. Syst. Evol. Microbiol.">
        <title>Complete genome of a new Firmicutes species belonging to the dominant human colonic microbiota ('Ruminococcus bicirculans') reveals two chromosomes and a selective capacity to utilize plant glucans.</title>
        <authorList>
            <consortium name="NISC Comparative Sequencing Program"/>
            <person name="Wegmann U."/>
            <person name="Louis P."/>
            <person name="Goesmann A."/>
            <person name="Henrissat B."/>
            <person name="Duncan S.H."/>
            <person name="Flint H.J."/>
        </authorList>
    </citation>
    <scope>NUCLEOTIDE SEQUENCE</scope>
    <source>
        <strain evidence="11">JCM 9651</strain>
    </source>
</reference>
<dbReference type="EC" id="2.7.11.1" evidence="1"/>
<keyword evidence="5" id="KW-0418">Kinase</keyword>
<evidence type="ECO:0000256" key="8">
    <source>
        <dbReference type="SAM" id="MobiDB-lite"/>
    </source>
</evidence>
<dbReference type="InterPro" id="IPR035992">
    <property type="entry name" value="Ricin_B-like_lectins"/>
</dbReference>
<evidence type="ECO:0000259" key="9">
    <source>
        <dbReference type="PROSITE" id="PS50011"/>
    </source>
</evidence>
<evidence type="ECO:0000256" key="2">
    <source>
        <dbReference type="ARBA" id="ARBA00022527"/>
    </source>
</evidence>
<keyword evidence="12" id="KW-1185">Reference proteome</keyword>
<accession>A0ABP6SLT1</accession>
<dbReference type="Pfam" id="PF00652">
    <property type="entry name" value="Ricin_B_lectin"/>
    <property type="match status" value="1"/>
</dbReference>
<sequence length="599" mass="63622">MLTVGQPLGERMRSGEVLNGRYRLDERLGAGGFGVVWKAHDPQVQRAVAVKIGVPRSAREGLRMAREAKLNGNLPHPHIATVYDFGETDRDGERTLYLVMELIDGEPLSAILARELPPLDSALEWAAQICGALAAAHDAGVVHRDIKPANVMINRSGAVKVLDFGIAREQTGVTRLTSENTIIGSLPYMAPERWTNKDVDGRADLYALGCMLLELCTGRLPFRGEEWQEFCVQHTAAAPPVPSSLRPGLPAALDELVGELLAKDPAGRPGHAREVEQRLRAILAHAAAGTHRAAGRGQPHNREPETVGVRRAAARPQATPNPGGFSGEPYAPVAPHPRAPRLRRRRWLASAAAVGAVSAIAVAAWQFLPLGGGTGDVGAKGLTPGSTRSPATPGAQGGAGRSGTPTPSQTPSTPPSADPTPSRSPAARPKPRPPAPPTGSPARRTVAPKPPALPTGWFRLTNAASRMCLSVPDGSTKAAEGIVQAECGGGPEQFWQLTEEGRGSSGTVYSIRNGNSGLCLSVDAARKEEGVVVTQYLCGDEDGLFPDQYWTFRYDTTYRAWQLISRNSGKCVAVRDGGGNLEQALQLSCGSDAWLVWRT</sequence>
<dbReference type="SUPFAM" id="SSF56112">
    <property type="entry name" value="Protein kinase-like (PK-like)"/>
    <property type="match status" value="1"/>
</dbReference>
<feature type="region of interest" description="Disordered" evidence="8">
    <location>
        <begin position="379"/>
        <end position="454"/>
    </location>
</feature>
<evidence type="ECO:0000256" key="4">
    <source>
        <dbReference type="ARBA" id="ARBA00022741"/>
    </source>
</evidence>
<protein>
    <recommendedName>
        <fullName evidence="1">non-specific serine/threonine protein kinase</fullName>
        <ecNumber evidence="1">2.7.11.1</ecNumber>
    </recommendedName>
</protein>
<feature type="binding site" evidence="7">
    <location>
        <position position="51"/>
    </location>
    <ligand>
        <name>ATP</name>
        <dbReference type="ChEBI" id="CHEBI:30616"/>
    </ligand>
</feature>
<dbReference type="PROSITE" id="PS50231">
    <property type="entry name" value="RICIN_B_LECTIN"/>
    <property type="match status" value="1"/>
</dbReference>
<dbReference type="Gene3D" id="3.30.200.20">
    <property type="entry name" value="Phosphorylase Kinase, domain 1"/>
    <property type="match status" value="1"/>
</dbReference>
<feature type="compositionally biased region" description="Low complexity" evidence="8">
    <location>
        <begin position="402"/>
        <end position="411"/>
    </location>
</feature>
<evidence type="ECO:0000256" key="5">
    <source>
        <dbReference type="ARBA" id="ARBA00022777"/>
    </source>
</evidence>
<evidence type="ECO:0000313" key="12">
    <source>
        <dbReference type="Proteomes" id="UP001499990"/>
    </source>
</evidence>
<dbReference type="EMBL" id="BAAAYL010000001">
    <property type="protein sequence ID" value="GAA3380119.1"/>
    <property type="molecule type" value="Genomic_DNA"/>
</dbReference>
<reference evidence="12" key="2">
    <citation type="journal article" date="2019" name="Int. J. Syst. Evol. Microbiol.">
        <title>The Global Catalogue of Microorganisms (GCM) 10K type strain sequencing project: providing services to taxonomists for standard genome sequencing and annotation.</title>
        <authorList>
            <consortium name="The Broad Institute Genomics Platform"/>
            <consortium name="The Broad Institute Genome Sequencing Center for Infectious Disease"/>
            <person name="Wu L."/>
            <person name="Ma J."/>
        </authorList>
    </citation>
    <scope>NUCLEOTIDE SEQUENCE [LARGE SCALE GENOMIC DNA]</scope>
    <source>
        <strain evidence="12">JCM 9651</strain>
    </source>
</reference>
<keyword evidence="2" id="KW-0723">Serine/threonine-protein kinase</keyword>
<dbReference type="PROSITE" id="PS50011">
    <property type="entry name" value="PROTEIN_KINASE_DOM"/>
    <property type="match status" value="1"/>
</dbReference>
<dbReference type="SMART" id="SM00220">
    <property type="entry name" value="S_TKc"/>
    <property type="match status" value="1"/>
</dbReference>
<dbReference type="CDD" id="cd14014">
    <property type="entry name" value="STKc_PknB_like"/>
    <property type="match status" value="1"/>
</dbReference>
<dbReference type="Gene3D" id="2.80.10.50">
    <property type="match status" value="1"/>
</dbReference>
<feature type="domain" description="Protein kinase" evidence="9">
    <location>
        <begin position="22"/>
        <end position="283"/>
    </location>
</feature>
<dbReference type="SUPFAM" id="SSF50370">
    <property type="entry name" value="Ricin B-like lectins"/>
    <property type="match status" value="1"/>
</dbReference>
<evidence type="ECO:0000313" key="10">
    <source>
        <dbReference type="EMBL" id="GAA3367581.1"/>
    </source>
</evidence>
<dbReference type="SMART" id="SM00458">
    <property type="entry name" value="RICIN"/>
    <property type="match status" value="1"/>
</dbReference>
<dbReference type="PROSITE" id="PS00108">
    <property type="entry name" value="PROTEIN_KINASE_ST"/>
    <property type="match status" value="1"/>
</dbReference>
<dbReference type="PANTHER" id="PTHR43289:SF6">
    <property type="entry name" value="SERINE_THREONINE-PROTEIN KINASE NEKL-3"/>
    <property type="match status" value="1"/>
</dbReference>
<evidence type="ECO:0000313" key="11">
    <source>
        <dbReference type="EMBL" id="GAA3380119.1"/>
    </source>
</evidence>
<organism evidence="11 12">
    <name type="scientific">Streptomyces sannanensis</name>
    <dbReference type="NCBI Taxonomy" id="285536"/>
    <lineage>
        <taxon>Bacteria</taxon>
        <taxon>Bacillati</taxon>
        <taxon>Actinomycetota</taxon>
        <taxon>Actinomycetes</taxon>
        <taxon>Kitasatosporales</taxon>
        <taxon>Streptomycetaceae</taxon>
        <taxon>Streptomyces</taxon>
    </lineage>
</organism>
<name>A0ABP6SLT1_9ACTN</name>
<dbReference type="PANTHER" id="PTHR43289">
    <property type="entry name" value="MITOGEN-ACTIVATED PROTEIN KINASE KINASE KINASE 20-RELATED"/>
    <property type="match status" value="1"/>
</dbReference>
<gene>
    <name evidence="10" type="ORF">GCM10020367_02410</name>
    <name evidence="11" type="ORF">GCM10020367_66430</name>
</gene>
<dbReference type="CDD" id="cd00161">
    <property type="entry name" value="beta-trefoil_Ricin-like"/>
    <property type="match status" value="1"/>
</dbReference>
<evidence type="ECO:0000256" key="3">
    <source>
        <dbReference type="ARBA" id="ARBA00022679"/>
    </source>
</evidence>
<dbReference type="Proteomes" id="UP001499990">
    <property type="component" value="Unassembled WGS sequence"/>
</dbReference>
<evidence type="ECO:0000256" key="7">
    <source>
        <dbReference type="PROSITE-ProRule" id="PRU10141"/>
    </source>
</evidence>
<dbReference type="InterPro" id="IPR000772">
    <property type="entry name" value="Ricin_B_lectin"/>
</dbReference>
<reference evidence="11" key="3">
    <citation type="submission" date="2023-12" db="EMBL/GenBank/DDBJ databases">
        <authorList>
            <person name="Sun Q."/>
            <person name="Inoue M."/>
        </authorList>
    </citation>
    <scope>NUCLEOTIDE SEQUENCE</scope>
    <source>
        <strain evidence="11">JCM 9651</strain>
    </source>
</reference>
<keyword evidence="3" id="KW-0808">Transferase</keyword>
<proteinExistence type="predicted"/>
<feature type="region of interest" description="Disordered" evidence="8">
    <location>
        <begin position="290"/>
        <end position="331"/>
    </location>
</feature>
<dbReference type="Gene3D" id="1.10.510.10">
    <property type="entry name" value="Transferase(Phosphotransferase) domain 1"/>
    <property type="match status" value="1"/>
</dbReference>
<dbReference type="InterPro" id="IPR017441">
    <property type="entry name" value="Protein_kinase_ATP_BS"/>
</dbReference>
<evidence type="ECO:0000256" key="6">
    <source>
        <dbReference type="ARBA" id="ARBA00022840"/>
    </source>
</evidence>
<dbReference type="EMBL" id="BAAAYL010000001">
    <property type="protein sequence ID" value="GAA3367581.1"/>
    <property type="molecule type" value="Genomic_DNA"/>
</dbReference>
<dbReference type="InterPro" id="IPR008271">
    <property type="entry name" value="Ser/Thr_kinase_AS"/>
</dbReference>
<keyword evidence="6 7" id="KW-0067">ATP-binding</keyword>
<dbReference type="InterPro" id="IPR000719">
    <property type="entry name" value="Prot_kinase_dom"/>
</dbReference>
<dbReference type="PROSITE" id="PS00107">
    <property type="entry name" value="PROTEIN_KINASE_ATP"/>
    <property type="match status" value="1"/>
</dbReference>
<dbReference type="Pfam" id="PF00069">
    <property type="entry name" value="Pkinase"/>
    <property type="match status" value="1"/>
</dbReference>
<comment type="caution">
    <text evidence="11">The sequence shown here is derived from an EMBL/GenBank/DDBJ whole genome shotgun (WGS) entry which is preliminary data.</text>
</comment>